<evidence type="ECO:0000313" key="2">
    <source>
        <dbReference type="EMBL" id="GAH26274.1"/>
    </source>
</evidence>
<proteinExistence type="predicted"/>
<dbReference type="AlphaFoldDB" id="X1FA44"/>
<organism evidence="2">
    <name type="scientific">marine sediment metagenome</name>
    <dbReference type="NCBI Taxonomy" id="412755"/>
    <lineage>
        <taxon>unclassified sequences</taxon>
        <taxon>metagenomes</taxon>
        <taxon>ecological metagenomes</taxon>
    </lineage>
</organism>
<reference evidence="2" key="1">
    <citation type="journal article" date="2014" name="Front. Microbiol.">
        <title>High frequency of phylogenetically diverse reductive dehalogenase-homologous genes in deep subseafloor sedimentary metagenomes.</title>
        <authorList>
            <person name="Kawai M."/>
            <person name="Futagami T."/>
            <person name="Toyoda A."/>
            <person name="Takaki Y."/>
            <person name="Nishi S."/>
            <person name="Hori S."/>
            <person name="Arai W."/>
            <person name="Tsubouchi T."/>
            <person name="Morono Y."/>
            <person name="Uchiyama I."/>
            <person name="Ito T."/>
            <person name="Fujiyama A."/>
            <person name="Inagaki F."/>
            <person name="Takami H."/>
        </authorList>
    </citation>
    <scope>NUCLEOTIDE SEQUENCE</scope>
    <source>
        <strain evidence="2">Expedition CK06-06</strain>
    </source>
</reference>
<name>X1FA44_9ZZZZ</name>
<dbReference type="EMBL" id="BARU01000053">
    <property type="protein sequence ID" value="GAH26274.1"/>
    <property type="molecule type" value="Genomic_DNA"/>
</dbReference>
<gene>
    <name evidence="2" type="ORF">S03H2_00347</name>
</gene>
<comment type="caution">
    <text evidence="2">The sequence shown here is derived from an EMBL/GenBank/DDBJ whole genome shotgun (WGS) entry which is preliminary data.</text>
</comment>
<protein>
    <submittedName>
        <fullName evidence="2">Uncharacterized protein</fullName>
    </submittedName>
</protein>
<feature type="region of interest" description="Disordered" evidence="1">
    <location>
        <begin position="76"/>
        <end position="109"/>
    </location>
</feature>
<feature type="compositionally biased region" description="Basic and acidic residues" evidence="1">
    <location>
        <begin position="97"/>
        <end position="109"/>
    </location>
</feature>
<accession>X1FA44</accession>
<sequence length="109" mass="12298">MPKAIICIGNACEEIIQLSDGTTIHQPKPTCDTKHIPEKDFLEKYLEIADKSTRTVRLKTQLFKGVKVGTDIPLDFSEATEEKTPEVPAEPPSIDEPSMREEDMVREKE</sequence>
<evidence type="ECO:0000256" key="1">
    <source>
        <dbReference type="SAM" id="MobiDB-lite"/>
    </source>
</evidence>